<proteinExistence type="predicted"/>
<sequence>MIYLGGTDFYIDVPSLPRHEFEQYSTKLFDEWEAYVENALKIPDYSLALEVEEGSIKGSAKIAAALGAIYIGIGQYGSFISGLQTIRGQVSAVGSFLAAQASTPFPYGEVKPKIKKYNGALGDLQRLFNKVQQGEITAEQAMLKAELILGDEVSSEPGFMVELKDSFESTTLLTRQLDLPLNNFEQGSVLQLDNKMRKPRVPRPKPELPIGQQFRVEVWRESKKKKRKVRVIQL</sequence>
<comment type="caution">
    <text evidence="1">The sequence shown here is derived from an EMBL/GenBank/DDBJ whole genome shotgun (WGS) entry which is preliminary data.</text>
</comment>
<dbReference type="AlphaFoldDB" id="A0A2S3WRZ7"/>
<evidence type="ECO:0000313" key="1">
    <source>
        <dbReference type="EMBL" id="POG04149.1"/>
    </source>
</evidence>
<reference evidence="1 2" key="1">
    <citation type="submission" date="2016-08" db="EMBL/GenBank/DDBJ databases">
        <authorList>
            <person name="Seilhamer J.J."/>
        </authorList>
    </citation>
    <scope>NUCLEOTIDE SEQUENCE [LARGE SCALE GENOMIC DNA]</scope>
    <source>
        <strain evidence="1 2">KH-18-2</strain>
    </source>
</reference>
<evidence type="ECO:0000313" key="2">
    <source>
        <dbReference type="Proteomes" id="UP000237378"/>
    </source>
</evidence>
<accession>A0A2S3WRZ7</accession>
<dbReference type="Proteomes" id="UP000237378">
    <property type="component" value="Unassembled WGS sequence"/>
</dbReference>
<gene>
    <name evidence="1" type="ORF">BGP82_23125</name>
</gene>
<reference evidence="1 2" key="2">
    <citation type="submission" date="2018-03" db="EMBL/GenBank/DDBJ databases">
        <title>Draft genome of Pseudomonas putida strain KH-18-2.</title>
        <authorList>
            <person name="Yoshizawa S."/>
            <person name="Khan N.H."/>
            <person name="Nishimura M."/>
            <person name="Chiura H.X."/>
            <person name="Ogura Y."/>
            <person name="Hayashi T."/>
            <person name="Kogure K."/>
        </authorList>
    </citation>
    <scope>NUCLEOTIDE SEQUENCE [LARGE SCALE GENOMIC DNA]</scope>
    <source>
        <strain evidence="1 2">KH-18-2</strain>
    </source>
</reference>
<organism evidence="1 2">
    <name type="scientific">Pseudomonas putida</name>
    <name type="common">Arthrobacter siderocapsulatus</name>
    <dbReference type="NCBI Taxonomy" id="303"/>
    <lineage>
        <taxon>Bacteria</taxon>
        <taxon>Pseudomonadati</taxon>
        <taxon>Pseudomonadota</taxon>
        <taxon>Gammaproteobacteria</taxon>
        <taxon>Pseudomonadales</taxon>
        <taxon>Pseudomonadaceae</taxon>
        <taxon>Pseudomonas</taxon>
    </lineage>
</organism>
<protein>
    <submittedName>
        <fullName evidence="1">Uncharacterized protein</fullName>
    </submittedName>
</protein>
<dbReference type="EMBL" id="MING01000083">
    <property type="protein sequence ID" value="POG04149.1"/>
    <property type="molecule type" value="Genomic_DNA"/>
</dbReference>
<name>A0A2S3WRZ7_PSEPU</name>